<sequence>MRFWLSLITTTLFSINAFAQRPDSAATRSRTDSLTRVKDSISSKPFKPKAKTNKIYTPDSLHDPHKAVMRSLILPGWGQVYNHRIWKVPIIYGGFGALGLAIQYNLHYYNLYIKEAKLRRDTGKPSAELAQYSGGYQQFFDAAASNQRNFQLSILGVVGVWGINCIDAYIDAKFRHSYTVDNNLSFNVVPTVITPPLYAANLTGSVPGVKLTFTLK</sequence>
<organism evidence="1 2">
    <name type="scientific">Mucilaginibacter ginkgonis</name>
    <dbReference type="NCBI Taxonomy" id="2682091"/>
    <lineage>
        <taxon>Bacteria</taxon>
        <taxon>Pseudomonadati</taxon>
        <taxon>Bacteroidota</taxon>
        <taxon>Sphingobacteriia</taxon>
        <taxon>Sphingobacteriales</taxon>
        <taxon>Sphingobacteriaceae</taxon>
        <taxon>Mucilaginibacter</taxon>
    </lineage>
</organism>
<dbReference type="InterPro" id="IPR043738">
    <property type="entry name" value="DUF5683"/>
</dbReference>
<protein>
    <submittedName>
        <fullName evidence="1">Uncharacterized protein</fullName>
    </submittedName>
</protein>
<dbReference type="EMBL" id="CP066775">
    <property type="protein sequence ID" value="QQL48309.1"/>
    <property type="molecule type" value="Genomic_DNA"/>
</dbReference>
<evidence type="ECO:0000313" key="1">
    <source>
        <dbReference type="EMBL" id="QQL48309.1"/>
    </source>
</evidence>
<keyword evidence="2" id="KW-1185">Reference proteome</keyword>
<gene>
    <name evidence="1" type="ORF">GO620_008880</name>
</gene>
<name>A0A6I4I2W5_9SPHI</name>
<accession>A0A6I4I2W5</accession>
<dbReference type="AlphaFoldDB" id="A0A6I4I2W5"/>
<dbReference type="Pfam" id="PF18935">
    <property type="entry name" value="DUF5683"/>
    <property type="match status" value="1"/>
</dbReference>
<dbReference type="RefSeq" id="WP_157525861.1">
    <property type="nucleotide sequence ID" value="NZ_CP066775.1"/>
</dbReference>
<evidence type="ECO:0000313" key="2">
    <source>
        <dbReference type="Proteomes" id="UP000429232"/>
    </source>
</evidence>
<proteinExistence type="predicted"/>
<dbReference type="Proteomes" id="UP000429232">
    <property type="component" value="Chromosome"/>
</dbReference>
<dbReference type="KEGG" id="mgik:GO620_008880"/>
<reference evidence="1 2" key="1">
    <citation type="submission" date="2020-12" db="EMBL/GenBank/DDBJ databases">
        <title>HMF7856_wgs.fasta genome submission.</title>
        <authorList>
            <person name="Kang H."/>
            <person name="Kim H."/>
            <person name="Joh K."/>
        </authorList>
    </citation>
    <scope>NUCLEOTIDE SEQUENCE [LARGE SCALE GENOMIC DNA]</scope>
    <source>
        <strain evidence="1 2">HMF7856</strain>
    </source>
</reference>